<organism evidence="5 6">
    <name type="scientific">Zavarzinia aquatilis</name>
    <dbReference type="NCBI Taxonomy" id="2211142"/>
    <lineage>
        <taxon>Bacteria</taxon>
        <taxon>Pseudomonadati</taxon>
        <taxon>Pseudomonadota</taxon>
        <taxon>Alphaproteobacteria</taxon>
        <taxon>Rhodospirillales</taxon>
        <taxon>Zavarziniaceae</taxon>
        <taxon>Zavarzinia</taxon>
    </lineage>
</organism>
<dbReference type="Gene3D" id="3.30.1360.20">
    <property type="entry name" value="Transcriptional coactivator/pterin dehydratase"/>
    <property type="match status" value="1"/>
</dbReference>
<dbReference type="Pfam" id="PF01329">
    <property type="entry name" value="Pterin_4a"/>
    <property type="match status" value="1"/>
</dbReference>
<gene>
    <name evidence="5" type="ORF">DKG74_12435</name>
</gene>
<dbReference type="EC" id="4.2.1.96" evidence="4"/>
<dbReference type="GO" id="GO:0008124">
    <property type="term" value="F:4-alpha-hydroxytetrahydrobiopterin dehydratase activity"/>
    <property type="evidence" value="ECO:0007669"/>
    <property type="project" value="UniProtKB-UniRule"/>
</dbReference>
<evidence type="ECO:0000256" key="2">
    <source>
        <dbReference type="ARBA" id="ARBA00006472"/>
    </source>
</evidence>
<dbReference type="NCBIfam" id="NF002017">
    <property type="entry name" value="PRK00823.1-2"/>
    <property type="match status" value="1"/>
</dbReference>
<dbReference type="InterPro" id="IPR001533">
    <property type="entry name" value="Pterin_deHydtase"/>
</dbReference>
<dbReference type="PANTHER" id="PTHR12599">
    <property type="entry name" value="PTERIN-4-ALPHA-CARBINOLAMINE DEHYDRATASE"/>
    <property type="match status" value="1"/>
</dbReference>
<dbReference type="PANTHER" id="PTHR12599:SF0">
    <property type="entry name" value="PTERIN-4-ALPHA-CARBINOLAMINE DEHYDRATASE"/>
    <property type="match status" value="1"/>
</dbReference>
<comment type="similarity">
    <text evidence="2 4">Belongs to the pterin-4-alpha-carbinolamine dehydratase family.</text>
</comment>
<sequence length="102" mass="11451">MAMAEKLTGAARDAALARLPHWRAAKERDAIERRLVFRDFSQAFAFMTRVALAAEAADHHPEWFNVYKIVDIVLTTHDADGLSQRDIDLAHKIDAFAADFGI</sequence>
<evidence type="ECO:0000313" key="6">
    <source>
        <dbReference type="Proteomes" id="UP000245461"/>
    </source>
</evidence>
<dbReference type="HAMAP" id="MF_00434">
    <property type="entry name" value="Pterin_4_alpha"/>
    <property type="match status" value="1"/>
</dbReference>
<dbReference type="GO" id="GO:0006729">
    <property type="term" value="P:tetrahydrobiopterin biosynthetic process"/>
    <property type="evidence" value="ECO:0007669"/>
    <property type="project" value="InterPro"/>
</dbReference>
<comment type="catalytic activity">
    <reaction evidence="1 4">
        <text>(4aS,6R)-4a-hydroxy-L-erythro-5,6,7,8-tetrahydrobiopterin = (6R)-L-erythro-6,7-dihydrobiopterin + H2O</text>
        <dbReference type="Rhea" id="RHEA:11920"/>
        <dbReference type="ChEBI" id="CHEBI:15377"/>
        <dbReference type="ChEBI" id="CHEBI:15642"/>
        <dbReference type="ChEBI" id="CHEBI:43120"/>
        <dbReference type="EC" id="4.2.1.96"/>
    </reaction>
</comment>
<dbReference type="SUPFAM" id="SSF55248">
    <property type="entry name" value="PCD-like"/>
    <property type="match status" value="1"/>
</dbReference>
<dbReference type="CDD" id="cd00914">
    <property type="entry name" value="PCD_DCoH_subfamily_b"/>
    <property type="match status" value="1"/>
</dbReference>
<evidence type="ECO:0000313" key="5">
    <source>
        <dbReference type="EMBL" id="PWR22667.1"/>
    </source>
</evidence>
<keyword evidence="6" id="KW-1185">Reference proteome</keyword>
<dbReference type="RefSeq" id="WP_109906201.1">
    <property type="nucleotide sequence ID" value="NZ_QGLE01000006.1"/>
</dbReference>
<dbReference type="OrthoDB" id="9794987at2"/>
<keyword evidence="3 4" id="KW-0456">Lyase</keyword>
<protein>
    <recommendedName>
        <fullName evidence="4">Putative pterin-4-alpha-carbinolamine dehydratase</fullName>
        <shortName evidence="4">PHS</shortName>
        <ecNumber evidence="4">4.2.1.96</ecNumber>
    </recommendedName>
    <alternativeName>
        <fullName evidence="4">4-alpha-hydroxy-tetrahydropterin dehydratase</fullName>
    </alternativeName>
    <alternativeName>
        <fullName evidence="4">Pterin carbinolamine dehydratase</fullName>
        <shortName evidence="4">PCD</shortName>
    </alternativeName>
</protein>
<evidence type="ECO:0000256" key="4">
    <source>
        <dbReference type="HAMAP-Rule" id="MF_00434"/>
    </source>
</evidence>
<dbReference type="InterPro" id="IPR036428">
    <property type="entry name" value="PCD_sf"/>
</dbReference>
<name>A0A317E6L1_9PROT</name>
<dbReference type="Proteomes" id="UP000245461">
    <property type="component" value="Unassembled WGS sequence"/>
</dbReference>
<dbReference type="EMBL" id="QGLE01000006">
    <property type="protein sequence ID" value="PWR22667.1"/>
    <property type="molecule type" value="Genomic_DNA"/>
</dbReference>
<reference evidence="5 6" key="1">
    <citation type="submission" date="2018-05" db="EMBL/GenBank/DDBJ databases">
        <title>Zavarzinia sp. HR-AS.</title>
        <authorList>
            <person name="Lee Y."/>
            <person name="Jeon C.O."/>
        </authorList>
    </citation>
    <scope>NUCLEOTIDE SEQUENCE [LARGE SCALE GENOMIC DNA]</scope>
    <source>
        <strain evidence="5 6">HR-AS</strain>
    </source>
</reference>
<dbReference type="AlphaFoldDB" id="A0A317E6L1"/>
<comment type="caution">
    <text evidence="5">The sequence shown here is derived from an EMBL/GenBank/DDBJ whole genome shotgun (WGS) entry which is preliminary data.</text>
</comment>
<evidence type="ECO:0000256" key="1">
    <source>
        <dbReference type="ARBA" id="ARBA00001554"/>
    </source>
</evidence>
<evidence type="ECO:0000256" key="3">
    <source>
        <dbReference type="ARBA" id="ARBA00023239"/>
    </source>
</evidence>
<dbReference type="NCBIfam" id="NF002018">
    <property type="entry name" value="PRK00823.1-3"/>
    <property type="match status" value="1"/>
</dbReference>
<accession>A0A317E6L1</accession>
<proteinExistence type="inferred from homology"/>